<feature type="compositionally biased region" description="Basic residues" evidence="1">
    <location>
        <begin position="83"/>
        <end position="95"/>
    </location>
</feature>
<keyword evidence="3" id="KW-1185">Reference proteome</keyword>
<evidence type="ECO:0000256" key="1">
    <source>
        <dbReference type="SAM" id="MobiDB-lite"/>
    </source>
</evidence>
<evidence type="ECO:0000313" key="3">
    <source>
        <dbReference type="Proteomes" id="UP000037035"/>
    </source>
</evidence>
<organism evidence="2 3">
    <name type="scientific">Puccinia sorghi</name>
    <dbReference type="NCBI Taxonomy" id="27349"/>
    <lineage>
        <taxon>Eukaryota</taxon>
        <taxon>Fungi</taxon>
        <taxon>Dikarya</taxon>
        <taxon>Basidiomycota</taxon>
        <taxon>Pucciniomycotina</taxon>
        <taxon>Pucciniomycetes</taxon>
        <taxon>Pucciniales</taxon>
        <taxon>Pucciniaceae</taxon>
        <taxon>Puccinia</taxon>
    </lineage>
</organism>
<proteinExistence type="predicted"/>
<feature type="compositionally biased region" description="Basic and acidic residues" evidence="1">
    <location>
        <begin position="173"/>
        <end position="183"/>
    </location>
</feature>
<dbReference type="VEuPathDB" id="FungiDB:VP01_1974g3"/>
<dbReference type="EMBL" id="LAVV01006808">
    <property type="protein sequence ID" value="KNZ58213.1"/>
    <property type="molecule type" value="Genomic_DNA"/>
</dbReference>
<comment type="caution">
    <text evidence="2">The sequence shown here is derived from an EMBL/GenBank/DDBJ whole genome shotgun (WGS) entry which is preliminary data.</text>
</comment>
<accession>A0A0L6VBT9</accession>
<feature type="compositionally biased region" description="Polar residues" evidence="1">
    <location>
        <begin position="157"/>
        <end position="168"/>
    </location>
</feature>
<dbReference type="AlphaFoldDB" id="A0A0L6VBT9"/>
<reference evidence="2 3" key="1">
    <citation type="submission" date="2015-08" db="EMBL/GenBank/DDBJ databases">
        <title>Next Generation Sequencing and Analysis of the Genome of Puccinia sorghi L Schw, the Causal Agent of Maize Common Rust.</title>
        <authorList>
            <person name="Rochi L."/>
            <person name="Burguener G."/>
            <person name="Darino M."/>
            <person name="Turjanski A."/>
            <person name="Kreff E."/>
            <person name="Dieguez M.J."/>
            <person name="Sacco F."/>
        </authorList>
    </citation>
    <scope>NUCLEOTIDE SEQUENCE [LARGE SCALE GENOMIC DNA]</scope>
    <source>
        <strain evidence="2 3">RO10H11247</strain>
    </source>
</reference>
<feature type="region of interest" description="Disordered" evidence="1">
    <location>
        <begin position="79"/>
        <end position="202"/>
    </location>
</feature>
<gene>
    <name evidence="2" type="ORF">VP01_1974g3</name>
</gene>
<dbReference type="Proteomes" id="UP000037035">
    <property type="component" value="Unassembled WGS sequence"/>
</dbReference>
<sequence length="341" mass="37704">MVLKYLFPHHHLPTFPTRSAMIQISDQFLTQYQPPYHQINCSILLPDQPMLLILLIEPVCLLSHELTFKSFFIPICAGQPPPPKKKKKKKKKKSAQHGPPKGPKKSPPNQVQQAQPGCPKKKTLERLSHIAPSHLRLRKRCRMAAPRRPPRLISRPARNQSEPSSVDSNGDGARLRRSGESEKCSCGAPSGRGTGSGVEKKDQNRICARAAWERTSEVLHELRLSQLLPPRSTQPQMVYFLFILGAHCPAPPGGLVFAVAGNEPDQLAREPLSRPASPRLVEICLHGCAQATRFPNIPFPTSCLFLLSILLDVSSAFVPQISVNVLYFPSPDAPKLANPAP</sequence>
<protein>
    <submittedName>
        <fullName evidence="2">Uncharacterized protein</fullName>
    </submittedName>
</protein>
<name>A0A0L6VBT9_9BASI</name>
<evidence type="ECO:0000313" key="2">
    <source>
        <dbReference type="EMBL" id="KNZ58213.1"/>
    </source>
</evidence>